<dbReference type="AlphaFoldDB" id="A0A231UZR4"/>
<accession>A0A231UZR4</accession>
<organism evidence="2 3">
    <name type="scientific">Notoacmeibacter marinus</name>
    <dbReference type="NCBI Taxonomy" id="1876515"/>
    <lineage>
        <taxon>Bacteria</taxon>
        <taxon>Pseudomonadati</taxon>
        <taxon>Pseudomonadota</taxon>
        <taxon>Alphaproteobacteria</taxon>
        <taxon>Hyphomicrobiales</taxon>
        <taxon>Notoacmeibacteraceae</taxon>
        <taxon>Notoacmeibacter</taxon>
    </lineage>
</organism>
<keyword evidence="1" id="KW-1133">Transmembrane helix</keyword>
<keyword evidence="1" id="KW-0472">Membrane</keyword>
<feature type="transmembrane region" description="Helical" evidence="1">
    <location>
        <begin position="41"/>
        <end position="63"/>
    </location>
</feature>
<dbReference type="RefSeq" id="WP_094077633.1">
    <property type="nucleotide sequence ID" value="NZ_NBYO01000002.1"/>
</dbReference>
<comment type="caution">
    <text evidence="2">The sequence shown here is derived from an EMBL/GenBank/DDBJ whole genome shotgun (WGS) entry which is preliminary data.</text>
</comment>
<proteinExistence type="predicted"/>
<keyword evidence="3" id="KW-1185">Reference proteome</keyword>
<keyword evidence="1" id="KW-0812">Transmembrane</keyword>
<evidence type="ECO:0000256" key="1">
    <source>
        <dbReference type="SAM" id="Phobius"/>
    </source>
</evidence>
<dbReference type="Proteomes" id="UP000215405">
    <property type="component" value="Unassembled WGS sequence"/>
</dbReference>
<dbReference type="EMBL" id="NBYO01000002">
    <property type="protein sequence ID" value="OXT00816.1"/>
    <property type="molecule type" value="Genomic_DNA"/>
</dbReference>
<name>A0A231UZR4_9HYPH</name>
<evidence type="ECO:0000313" key="2">
    <source>
        <dbReference type="EMBL" id="OXT00816.1"/>
    </source>
</evidence>
<protein>
    <submittedName>
        <fullName evidence="2">NnrT protein</fullName>
    </submittedName>
</protein>
<evidence type="ECO:0000313" key="3">
    <source>
        <dbReference type="Proteomes" id="UP000215405"/>
    </source>
</evidence>
<feature type="transmembrane region" description="Helical" evidence="1">
    <location>
        <begin position="12"/>
        <end position="35"/>
    </location>
</feature>
<reference evidence="3" key="1">
    <citation type="journal article" date="2017" name="Int. J. Syst. Evol. Microbiol.">
        <title>Notoacmeibacter marinus gen. nov., sp. nov., isolated from the gut of a limpet and proposal of Notoacmeibacteraceae fam. nov. in the order Rhizobiales of the class Alphaproteobacteria.</title>
        <authorList>
            <person name="Huang Z."/>
            <person name="Guo F."/>
            <person name="Lai Q."/>
        </authorList>
    </citation>
    <scope>NUCLEOTIDE SEQUENCE [LARGE SCALE GENOMIC DNA]</scope>
    <source>
        <strain evidence="3">XMTR2A4</strain>
    </source>
</reference>
<sequence>MSRTARLTLMLWPFGIGAVGVNLFFASLIGSWVGLPVIPPVWAAFVSIPLGLPPTWFFARYIVGLMEKAEEDRPI</sequence>
<gene>
    <name evidence="2" type="ORF">B7H23_12125</name>
</gene>